<dbReference type="Proteomes" id="UP000094379">
    <property type="component" value="Unassembled WGS sequence"/>
</dbReference>
<proteinExistence type="predicted"/>
<sequence>MQKLFKRSELNDKQLQHILEQAAIALANLHNLGAWHGRPALKDILWDGEKVTLIDFEENPISHLTPVQCMSRDLFLFMHSVVRFYEADNPVISAVWNRYCENAAGEISQSAINLAKSMPWLFWLSKLSLPIAGNDVRQTYKVLYFLRKSV</sequence>
<organism evidence="1 2">
    <name type="scientific">Methylophaga muralis</name>
    <dbReference type="NCBI Taxonomy" id="291169"/>
    <lineage>
        <taxon>Bacteria</taxon>
        <taxon>Pseudomonadati</taxon>
        <taxon>Pseudomonadota</taxon>
        <taxon>Gammaproteobacteria</taxon>
        <taxon>Thiotrichales</taxon>
        <taxon>Piscirickettsiaceae</taxon>
        <taxon>Methylophaga</taxon>
    </lineage>
</organism>
<accession>A0A1E3GNF0</accession>
<comment type="caution">
    <text evidence="1">The sequence shown here is derived from an EMBL/GenBank/DDBJ whole genome shotgun (WGS) entry which is preliminary data.</text>
</comment>
<dbReference type="SUPFAM" id="SSF56112">
    <property type="entry name" value="Protein kinase-like (PK-like)"/>
    <property type="match status" value="1"/>
</dbReference>
<evidence type="ECO:0000313" key="2">
    <source>
        <dbReference type="Proteomes" id="UP000094379"/>
    </source>
</evidence>
<dbReference type="Gene3D" id="1.10.510.10">
    <property type="entry name" value="Transferase(Phosphotransferase) domain 1"/>
    <property type="match status" value="1"/>
</dbReference>
<protein>
    <recommendedName>
        <fullName evidence="3">Phosphotransferase enzyme family protein</fullName>
    </recommendedName>
</protein>
<keyword evidence="2" id="KW-1185">Reference proteome</keyword>
<dbReference type="STRING" id="291169.A9E74_02680"/>
<evidence type="ECO:0000313" key="1">
    <source>
        <dbReference type="EMBL" id="ODN65547.1"/>
    </source>
</evidence>
<reference evidence="1 2" key="1">
    <citation type="submission" date="2016-07" db="EMBL/GenBank/DDBJ databases">
        <title>Draft Genome Sequence of Methylophaga muralis Bur 1.</title>
        <authorList>
            <person name="Vasilenko O.V."/>
            <person name="Doronina N.V."/>
            <person name="Shmareva M.N."/>
            <person name="Tarlachkov S.V."/>
            <person name="Mustakhimov I."/>
            <person name="Trotsenko Y.A."/>
        </authorList>
    </citation>
    <scope>NUCLEOTIDE SEQUENCE [LARGE SCALE GENOMIC DNA]</scope>
    <source>
        <strain evidence="1 2">Bur 1</strain>
    </source>
</reference>
<dbReference type="AlphaFoldDB" id="A0A1E3GNF0"/>
<name>A0A1E3GNF0_9GAMM</name>
<dbReference type="InterPro" id="IPR011009">
    <property type="entry name" value="Kinase-like_dom_sf"/>
</dbReference>
<gene>
    <name evidence="1" type="ORF">A9E74_02680</name>
</gene>
<dbReference type="EMBL" id="MCRI01000055">
    <property type="protein sequence ID" value="ODN65547.1"/>
    <property type="molecule type" value="Genomic_DNA"/>
</dbReference>
<evidence type="ECO:0008006" key="3">
    <source>
        <dbReference type="Google" id="ProtNLM"/>
    </source>
</evidence>